<feature type="transmembrane region" description="Helical" evidence="10">
    <location>
        <begin position="21"/>
        <end position="40"/>
    </location>
</feature>
<keyword evidence="10" id="KW-1133">Transmembrane helix</keyword>
<dbReference type="InterPro" id="IPR027417">
    <property type="entry name" value="P-loop_NTPase"/>
</dbReference>
<evidence type="ECO:0000313" key="13">
    <source>
        <dbReference type="Proteomes" id="UP000181976"/>
    </source>
</evidence>
<evidence type="ECO:0000256" key="2">
    <source>
        <dbReference type="ARBA" id="ARBA00011903"/>
    </source>
</evidence>
<evidence type="ECO:0000256" key="10">
    <source>
        <dbReference type="SAM" id="Phobius"/>
    </source>
</evidence>
<accession>A0A1I1VAT6</accession>
<dbReference type="Proteomes" id="UP000181976">
    <property type="component" value="Unassembled WGS sequence"/>
</dbReference>
<protein>
    <recommendedName>
        <fullName evidence="2">non-specific protein-tyrosine kinase</fullName>
        <ecNumber evidence="2">2.7.10.2</ecNumber>
    </recommendedName>
</protein>
<keyword evidence="5" id="KW-0418">Kinase</keyword>
<feature type="coiled-coil region" evidence="9">
    <location>
        <begin position="287"/>
        <end position="337"/>
    </location>
</feature>
<keyword evidence="10" id="KW-0812">Transmembrane</keyword>
<evidence type="ECO:0000256" key="6">
    <source>
        <dbReference type="ARBA" id="ARBA00022840"/>
    </source>
</evidence>
<dbReference type="eggNOG" id="COG0489">
    <property type="taxonomic scope" value="Bacteria"/>
</dbReference>
<keyword evidence="6" id="KW-0067">ATP-binding</keyword>
<evidence type="ECO:0000256" key="5">
    <source>
        <dbReference type="ARBA" id="ARBA00022777"/>
    </source>
</evidence>
<dbReference type="Gene3D" id="3.40.50.300">
    <property type="entry name" value="P-loop containing nucleotide triphosphate hydrolases"/>
    <property type="match status" value="1"/>
</dbReference>
<organism evidence="12 13">
    <name type="scientific">Thermophagus xiamenensis</name>
    <dbReference type="NCBI Taxonomy" id="385682"/>
    <lineage>
        <taxon>Bacteria</taxon>
        <taxon>Pseudomonadati</taxon>
        <taxon>Bacteroidota</taxon>
        <taxon>Bacteroidia</taxon>
        <taxon>Marinilabiliales</taxon>
        <taxon>Marinilabiliaceae</taxon>
        <taxon>Thermophagus</taxon>
    </lineage>
</organism>
<dbReference type="EMBL" id="FONA01000002">
    <property type="protein sequence ID" value="SFD80087.1"/>
    <property type="molecule type" value="Genomic_DNA"/>
</dbReference>
<keyword evidence="4" id="KW-0547">Nucleotide-binding</keyword>
<keyword evidence="3" id="KW-0808">Transferase</keyword>
<dbReference type="CDD" id="cd05387">
    <property type="entry name" value="BY-kinase"/>
    <property type="match status" value="1"/>
</dbReference>
<dbReference type="InterPro" id="IPR005702">
    <property type="entry name" value="Wzc-like_C"/>
</dbReference>
<evidence type="ECO:0000256" key="1">
    <source>
        <dbReference type="ARBA" id="ARBA00007316"/>
    </source>
</evidence>
<evidence type="ECO:0000313" key="12">
    <source>
        <dbReference type="EMBL" id="SFD80087.1"/>
    </source>
</evidence>
<dbReference type="OrthoDB" id="9794577at2"/>
<dbReference type="PANTHER" id="PTHR32309">
    <property type="entry name" value="TYROSINE-PROTEIN KINASE"/>
    <property type="match status" value="1"/>
</dbReference>
<dbReference type="GO" id="GO:0004715">
    <property type="term" value="F:non-membrane spanning protein tyrosine kinase activity"/>
    <property type="evidence" value="ECO:0007669"/>
    <property type="project" value="UniProtKB-EC"/>
</dbReference>
<dbReference type="EC" id="2.7.10.2" evidence="2"/>
<dbReference type="NCBIfam" id="TIGR01007">
    <property type="entry name" value="eps_fam"/>
    <property type="match status" value="1"/>
</dbReference>
<keyword evidence="7" id="KW-0829">Tyrosine-protein kinase</keyword>
<keyword evidence="9" id="KW-0175">Coiled coil</keyword>
<evidence type="ECO:0000256" key="4">
    <source>
        <dbReference type="ARBA" id="ARBA00022741"/>
    </source>
</evidence>
<dbReference type="AlphaFoldDB" id="A0A1I1VAT6"/>
<dbReference type="InterPro" id="IPR050445">
    <property type="entry name" value="Bact_polysacc_biosynth/exp"/>
</dbReference>
<dbReference type="RefSeq" id="WP_010527923.1">
    <property type="nucleotide sequence ID" value="NZ_AFSL01000065.1"/>
</dbReference>
<feature type="domain" description="AAA" evidence="11">
    <location>
        <begin position="596"/>
        <end position="757"/>
    </location>
</feature>
<keyword evidence="10" id="KW-0472">Membrane</keyword>
<keyword evidence="13" id="KW-1185">Reference proteome</keyword>
<gene>
    <name evidence="12" type="ORF">SAMN05444380_102103</name>
</gene>
<name>A0A1I1VAT6_9BACT</name>
<dbReference type="GO" id="GO:0005524">
    <property type="term" value="F:ATP binding"/>
    <property type="evidence" value="ECO:0007669"/>
    <property type="project" value="UniProtKB-KW"/>
</dbReference>
<comment type="similarity">
    <text evidence="1">Belongs to the CpsD/CapB family.</text>
</comment>
<dbReference type="eggNOG" id="COG3206">
    <property type="taxonomic scope" value="Bacteria"/>
</dbReference>
<proteinExistence type="inferred from homology"/>
<dbReference type="FunCoup" id="A0A1I1VAT6">
    <property type="interactions" value="291"/>
</dbReference>
<comment type="catalytic activity">
    <reaction evidence="8">
        <text>L-tyrosyl-[protein] + ATP = O-phospho-L-tyrosyl-[protein] + ADP + H(+)</text>
        <dbReference type="Rhea" id="RHEA:10596"/>
        <dbReference type="Rhea" id="RHEA-COMP:10136"/>
        <dbReference type="Rhea" id="RHEA-COMP:20101"/>
        <dbReference type="ChEBI" id="CHEBI:15378"/>
        <dbReference type="ChEBI" id="CHEBI:30616"/>
        <dbReference type="ChEBI" id="CHEBI:46858"/>
        <dbReference type="ChEBI" id="CHEBI:61978"/>
        <dbReference type="ChEBI" id="CHEBI:456216"/>
        <dbReference type="EC" id="2.7.10.2"/>
    </reaction>
</comment>
<dbReference type="PANTHER" id="PTHR32309:SF13">
    <property type="entry name" value="FERRIC ENTEROBACTIN TRANSPORT PROTEIN FEPE"/>
    <property type="match status" value="1"/>
</dbReference>
<sequence length="783" mass="90300">MIQKNHVSDDVRNVTRRLLKYWKLYPVFLVLFVGLSFVYIKTQPRIHEMSAKLVVHVRERGVQDPTAFIPGSELFAGRNNFENSLLTIQASPIIREAVTKFNSRIEYYKSTFFNDVELYNASPFNVVMDGSFPQLVGVSYNLEVLSPERFRLTIQKGSGGVYDFINQVFTRRVEGLDFSVLGEFGKPLESDFFKFTIFWEDESVPEEDNLFKFRILTDDQLVAAYKSRLTLEPANLNGTVINVRYRTGNSKKGMDFLEAFLETVIENNLERKNHIANSTIEYIDQLLESVSDSLKRAEQTLQRYQSARDVMDVSQSAERLYNELSRVRDQKQEFESRVDYLRYLSEQISKDDNYTEYSMSAVMALNNNSLSILMEEYISLVGQRTRLIENNQTKSPLLSQVEARISNLRKTIRENVRYSLNIAEQDLRKTETRLAQIDEQIRQLPETQRNLQTFSRDFRLNDETYTYLMQKKAEAQIARASNLPDYEVFDPPSYAQLVSPKSNKITGFAVFLALLSATVLALAYDNIFGKVKDEKDFLDLDDDVRFLGEILHTRSIKKLMGENQFSSQAESIRTLRSNLLAFCKDGIPQTKSSELILITSSVQGEGKTFTSYFLARFLARLNRPTLLIELDLRRPRLISAYAPELNHKPGLVDYVHGEADLKSIIYPSAEENFYLIPSDKIPPNPSEILESEKFREMLEEVKSHFDFVILDSAPLIVADTRSTIPLADVVLMVTRAGYTPLNVMKKTLQNMKEFKARKVGLVLNDVSMGLNRRYYNYKYGYRK</sequence>
<dbReference type="STRING" id="385682.SAMN05444380_102103"/>
<dbReference type="InterPro" id="IPR025669">
    <property type="entry name" value="AAA_dom"/>
</dbReference>
<evidence type="ECO:0000256" key="9">
    <source>
        <dbReference type="SAM" id="Coils"/>
    </source>
</evidence>
<evidence type="ECO:0000256" key="3">
    <source>
        <dbReference type="ARBA" id="ARBA00022679"/>
    </source>
</evidence>
<evidence type="ECO:0000256" key="7">
    <source>
        <dbReference type="ARBA" id="ARBA00023137"/>
    </source>
</evidence>
<reference evidence="12 13" key="1">
    <citation type="submission" date="2016-10" db="EMBL/GenBank/DDBJ databases">
        <authorList>
            <person name="de Groot N.N."/>
        </authorList>
    </citation>
    <scope>NUCLEOTIDE SEQUENCE [LARGE SCALE GENOMIC DNA]</scope>
    <source>
        <strain evidence="12 13">DSM 19012</strain>
    </source>
</reference>
<dbReference type="GO" id="GO:0005886">
    <property type="term" value="C:plasma membrane"/>
    <property type="evidence" value="ECO:0007669"/>
    <property type="project" value="TreeGrafter"/>
</dbReference>
<evidence type="ECO:0000256" key="8">
    <source>
        <dbReference type="ARBA" id="ARBA00051245"/>
    </source>
</evidence>
<dbReference type="Pfam" id="PF13614">
    <property type="entry name" value="AAA_31"/>
    <property type="match status" value="1"/>
</dbReference>
<dbReference type="InParanoid" id="A0A1I1VAT6"/>
<evidence type="ECO:0000259" key="11">
    <source>
        <dbReference type="Pfam" id="PF13614"/>
    </source>
</evidence>
<dbReference type="SUPFAM" id="SSF52540">
    <property type="entry name" value="P-loop containing nucleoside triphosphate hydrolases"/>
    <property type="match status" value="1"/>
</dbReference>